<evidence type="ECO:0000256" key="1">
    <source>
        <dbReference type="SAM" id="MobiDB-lite"/>
    </source>
</evidence>
<name>A0A7W5FBY5_9ACTN</name>
<evidence type="ECO:0000313" key="4">
    <source>
        <dbReference type="EMBL" id="MBB3092651.1"/>
    </source>
</evidence>
<dbReference type="Proteomes" id="UP000590749">
    <property type="component" value="Unassembled WGS sequence"/>
</dbReference>
<dbReference type="EMBL" id="JACHXF010000001">
    <property type="protein sequence ID" value="MBB3092651.1"/>
    <property type="molecule type" value="Genomic_DNA"/>
</dbReference>
<evidence type="ECO:0000259" key="2">
    <source>
        <dbReference type="Pfam" id="PF18664"/>
    </source>
</evidence>
<feature type="domain" description="CdiA C-terminal tRNase" evidence="2">
    <location>
        <begin position="285"/>
        <end position="372"/>
    </location>
</feature>
<dbReference type="SUPFAM" id="SSF140453">
    <property type="entry name" value="EsxAB dimer-like"/>
    <property type="match status" value="1"/>
</dbReference>
<evidence type="ECO:0000313" key="5">
    <source>
        <dbReference type="Proteomes" id="UP000590749"/>
    </source>
</evidence>
<dbReference type="InterPro" id="IPR036689">
    <property type="entry name" value="ESAT-6-like_sf"/>
</dbReference>
<dbReference type="InterPro" id="IPR057746">
    <property type="entry name" value="CpnT-like_N"/>
</dbReference>
<organism evidence="4 5">
    <name type="scientific">Actinoplanes campanulatus</name>
    <dbReference type="NCBI Taxonomy" id="113559"/>
    <lineage>
        <taxon>Bacteria</taxon>
        <taxon>Bacillati</taxon>
        <taxon>Actinomycetota</taxon>
        <taxon>Actinomycetes</taxon>
        <taxon>Micromonosporales</taxon>
        <taxon>Micromonosporaceae</taxon>
        <taxon>Actinoplanes</taxon>
    </lineage>
</organism>
<evidence type="ECO:0000259" key="3">
    <source>
        <dbReference type="Pfam" id="PF25547"/>
    </source>
</evidence>
<dbReference type="AlphaFoldDB" id="A0A7W5FBY5"/>
<gene>
    <name evidence="4" type="ORF">FHR83_000285</name>
</gene>
<sequence>MSDGTLVAKRVDQPPDPWAGVWIVEDIEMIAAGVRDRDWVEGGLGGVSAGLDSLALVSDPIGVLLQYGVSWIIEHVEPLRDTLDRLAGDPAQITAYARTWRNIAEALEEEAGRLDRAVRGDVAGWAGPAGAAYRATAREQHGTLTALAAASGTMAALTEGAGLLVAGVRELVRDAIATLVSRLVTYAAEVAATFGAATPLVVEQVGTLVASWAARIARWVHDLIASLRNLLPRVRRLDDLIEELRKLNRLPDGGADPPPRPGKDGEDKRIHDLGDDPAVGRHRPEESESAQRIEAETGVRLTRAETGSSADWVDESGKTYDAVGNFDSRYFERQWPQLQFQIERHLDKADLVPVDVSRFTPEQKAMVERFIEQRGLGPRVFVVGK</sequence>
<dbReference type="CDD" id="cd20726">
    <property type="entry name" value="CDI_toxin_BpE479_tRNase-like"/>
    <property type="match status" value="1"/>
</dbReference>
<feature type="compositionally biased region" description="Basic and acidic residues" evidence="1">
    <location>
        <begin position="261"/>
        <end position="293"/>
    </location>
</feature>
<keyword evidence="5" id="KW-1185">Reference proteome</keyword>
<reference evidence="4 5" key="1">
    <citation type="submission" date="2020-08" db="EMBL/GenBank/DDBJ databases">
        <title>Genomic Encyclopedia of Type Strains, Phase III (KMG-III): the genomes of soil and plant-associated and newly described type strains.</title>
        <authorList>
            <person name="Whitman W."/>
        </authorList>
    </citation>
    <scope>NUCLEOTIDE SEQUENCE [LARGE SCALE GENOMIC DNA]</scope>
    <source>
        <strain evidence="4 5">CECT 3287</strain>
    </source>
</reference>
<dbReference type="Gene3D" id="1.10.287.1060">
    <property type="entry name" value="ESAT-6-like"/>
    <property type="match status" value="1"/>
</dbReference>
<protein>
    <submittedName>
        <fullName evidence="4">Uncharacterized protein YukE</fullName>
    </submittedName>
</protein>
<dbReference type="Pfam" id="PF18664">
    <property type="entry name" value="CdiA_C_tRNase"/>
    <property type="match status" value="1"/>
</dbReference>
<dbReference type="Pfam" id="PF25547">
    <property type="entry name" value="WXG100_2"/>
    <property type="match status" value="1"/>
</dbReference>
<comment type="caution">
    <text evidence="4">The sequence shown here is derived from an EMBL/GenBank/DDBJ whole genome shotgun (WGS) entry which is preliminary data.</text>
</comment>
<dbReference type="InterPro" id="IPR041620">
    <property type="entry name" value="CdiA_C_tRNase"/>
</dbReference>
<accession>A0A7W5FBY5</accession>
<proteinExistence type="predicted"/>
<feature type="domain" description="Outer membrane channel protein CpnT-like N-terminal" evidence="3">
    <location>
        <begin position="88"/>
        <end position="209"/>
    </location>
</feature>
<feature type="region of interest" description="Disordered" evidence="1">
    <location>
        <begin position="249"/>
        <end position="293"/>
    </location>
</feature>
<dbReference type="RefSeq" id="WP_229794386.1">
    <property type="nucleotide sequence ID" value="NZ_BMPW01000001.1"/>
</dbReference>